<evidence type="ECO:0000256" key="5">
    <source>
        <dbReference type="ARBA" id="ARBA00022729"/>
    </source>
</evidence>
<dbReference type="GO" id="GO:0051424">
    <property type="term" value="F:corticotropin-releasing hormone binding"/>
    <property type="evidence" value="ECO:0007669"/>
    <property type="project" value="UniProtKB-UniRule"/>
</dbReference>
<dbReference type="InterPro" id="IPR008435">
    <property type="entry name" value="CRF-bd"/>
</dbReference>
<feature type="disulfide bond" evidence="11">
    <location>
        <begin position="104"/>
        <end position="141"/>
    </location>
</feature>
<evidence type="ECO:0000256" key="4">
    <source>
        <dbReference type="ARBA" id="ARBA00022525"/>
    </source>
</evidence>
<sequence length="320" mass="36221">MERTFRQQLFLLLLCVSVLRAELRHVESNEISKDELFSLFNPELRRETPDVFRYRRPLRCLDMVAVEGQFTFTAESLQLSCAAFFMAEPSEVIGVEFDRVDIDCSVGDFVTVFDGWVMKGEKFPSSQDHPLPLHERYVDYCDSGSERKSVRSSQNVAMVFFRIHTPGSSFTLTVRKHVNPVPCNVLSQSAEGSYTMVSPQQHRNCSFSIVYPVAIDISEFSLGHRNNFPKRSLVGCAETGDYVQLLGGNGIDTSKLLPITDLCISFTGPTHMKIGCENTVVRMVSSGNFVSRVSFSYRLLNNQELQTIKLNNVEDFCFDN</sequence>
<evidence type="ECO:0000256" key="11">
    <source>
        <dbReference type="PIRSR" id="PIRSR009279-50"/>
    </source>
</evidence>
<evidence type="ECO:0000256" key="7">
    <source>
        <dbReference type="ARBA" id="ARBA00023180"/>
    </source>
</evidence>
<dbReference type="InterPro" id="IPR056178">
    <property type="entry name" value="CRF-BP_C"/>
</dbReference>
<dbReference type="PANTHER" id="PTHR10278">
    <property type="entry name" value="CORTICOTROPIN-RELEASING FACTOR-BINDING PROTEIN"/>
    <property type="match status" value="1"/>
</dbReference>
<evidence type="ECO:0000313" key="16">
    <source>
        <dbReference type="RefSeq" id="XP_013889889.1"/>
    </source>
</evidence>
<evidence type="ECO:0000259" key="14">
    <source>
        <dbReference type="Pfam" id="PF23541"/>
    </source>
</evidence>
<dbReference type="CTD" id="1393"/>
<keyword evidence="7" id="KW-0325">Glycoprotein</keyword>
<dbReference type="PANTHER" id="PTHR10278:SF0">
    <property type="entry name" value="CORTICOTROPIN-RELEASING FACTOR-BINDING PROTEIN"/>
    <property type="match status" value="1"/>
</dbReference>
<feature type="chain" id="PRO_5014175638" description="Corticotropin-releasing factor-binding protein" evidence="12">
    <location>
        <begin position="22"/>
        <end position="320"/>
    </location>
</feature>
<feature type="disulfide bond" evidence="11">
    <location>
        <begin position="276"/>
        <end position="317"/>
    </location>
</feature>
<dbReference type="GO" id="GO:0009755">
    <property type="term" value="P:hormone-mediated signaling pathway"/>
    <property type="evidence" value="ECO:0007669"/>
    <property type="project" value="TreeGrafter"/>
</dbReference>
<comment type="subcellular location">
    <subcellularLocation>
        <location evidence="1 10">Secreted</location>
    </subcellularLocation>
</comment>
<feature type="domain" description="Corticotropin-releasing factor binding protein N-terminal" evidence="13">
    <location>
        <begin position="53"/>
        <end position="177"/>
    </location>
</feature>
<feature type="signal peptide" evidence="12">
    <location>
        <begin position="1"/>
        <end position="21"/>
    </location>
</feature>
<dbReference type="AlphaFoldDB" id="A0A2I4DCC4"/>
<evidence type="ECO:0000256" key="1">
    <source>
        <dbReference type="ARBA" id="ARBA00004613"/>
    </source>
</evidence>
<dbReference type="KEGG" id="alim:106537070"/>
<accession>A0A2I4DCC4</accession>
<dbReference type="PIRSF" id="PIRSF009279">
    <property type="entry name" value="CRF_bd"/>
    <property type="match status" value="1"/>
</dbReference>
<evidence type="ECO:0000256" key="6">
    <source>
        <dbReference type="ARBA" id="ARBA00023157"/>
    </source>
</evidence>
<gene>
    <name evidence="16" type="primary">crhbp</name>
</gene>
<dbReference type="GeneID" id="106537070"/>
<dbReference type="Proteomes" id="UP000192220">
    <property type="component" value="Unplaced"/>
</dbReference>
<dbReference type="GO" id="GO:0005615">
    <property type="term" value="C:extracellular space"/>
    <property type="evidence" value="ECO:0007669"/>
    <property type="project" value="TreeGrafter"/>
</dbReference>
<dbReference type="FunCoup" id="A0A2I4DCC4">
    <property type="interactions" value="425"/>
</dbReference>
<dbReference type="OrthoDB" id="10056927at2759"/>
<evidence type="ECO:0000256" key="8">
    <source>
        <dbReference type="ARBA" id="ARBA00024997"/>
    </source>
</evidence>
<protein>
    <recommendedName>
        <fullName evidence="3 10">Corticotropin-releasing factor-binding protein</fullName>
        <shortName evidence="10">CRF-BP</shortName>
        <shortName evidence="10">CRF-binding protein</shortName>
    </recommendedName>
    <alternativeName>
        <fullName evidence="9 10">Corticotropin-releasing hormone-binding protein</fullName>
    </alternativeName>
</protein>
<comment type="similarity">
    <text evidence="2 10">Belongs to the CRF-binding protein family.</text>
</comment>
<keyword evidence="4 10" id="KW-0964">Secreted</keyword>
<dbReference type="GO" id="GO:0051460">
    <property type="term" value="P:negative regulation of corticotropin secretion"/>
    <property type="evidence" value="ECO:0007669"/>
    <property type="project" value="TreeGrafter"/>
</dbReference>
<dbReference type="InParanoid" id="A0A2I4DCC4"/>
<keyword evidence="5 12" id="KW-0732">Signal</keyword>
<evidence type="ECO:0000256" key="10">
    <source>
        <dbReference type="PIRNR" id="PIRNR009279"/>
    </source>
</evidence>
<dbReference type="InterPro" id="IPR035914">
    <property type="entry name" value="Sperma_CUB_dom_sf"/>
</dbReference>
<reference evidence="16" key="1">
    <citation type="submission" date="2025-08" db="UniProtKB">
        <authorList>
            <consortium name="RefSeq"/>
        </authorList>
    </citation>
    <scope>IDENTIFICATION</scope>
</reference>
<dbReference type="SUPFAM" id="SSF49854">
    <property type="entry name" value="Spermadhesin, CUB domain"/>
    <property type="match status" value="1"/>
</dbReference>
<proteinExistence type="inferred from homology"/>
<keyword evidence="15" id="KW-1185">Reference proteome</keyword>
<evidence type="ECO:0000256" key="12">
    <source>
        <dbReference type="SAM" id="SignalP"/>
    </source>
</evidence>
<dbReference type="Pfam" id="PF05428">
    <property type="entry name" value="CRF-BP_N"/>
    <property type="match status" value="1"/>
</dbReference>
<feature type="disulfide bond" evidence="11">
    <location>
        <begin position="183"/>
        <end position="205"/>
    </location>
</feature>
<evidence type="ECO:0000256" key="9">
    <source>
        <dbReference type="ARBA" id="ARBA00033162"/>
    </source>
</evidence>
<dbReference type="STRING" id="52670.A0A2I4DCC4"/>
<dbReference type="RefSeq" id="XP_013889889.1">
    <property type="nucleotide sequence ID" value="XM_014034435.1"/>
</dbReference>
<dbReference type="Pfam" id="PF23541">
    <property type="entry name" value="CRF-BP_C"/>
    <property type="match status" value="1"/>
</dbReference>
<evidence type="ECO:0000259" key="13">
    <source>
        <dbReference type="Pfam" id="PF05428"/>
    </source>
</evidence>
<feature type="domain" description="Corticotropin-releasing factor binding protein C-terminal" evidence="14">
    <location>
        <begin position="185"/>
        <end position="306"/>
    </location>
</feature>
<name>A0A2I4DCC4_AUSLI</name>
<feature type="disulfide bond" evidence="11">
    <location>
        <begin position="60"/>
        <end position="81"/>
    </location>
</feature>
<evidence type="ECO:0000313" key="15">
    <source>
        <dbReference type="Proteomes" id="UP000192220"/>
    </source>
</evidence>
<dbReference type="InterPro" id="IPR056177">
    <property type="entry name" value="CRF-BP_N"/>
</dbReference>
<comment type="function">
    <text evidence="8 10">Binds CRF and inactivates it. May prevent inappropriate pituitary-adrenal stimulation in pregnancy.</text>
</comment>
<evidence type="ECO:0000256" key="2">
    <source>
        <dbReference type="ARBA" id="ARBA00008313"/>
    </source>
</evidence>
<organism evidence="15 16">
    <name type="scientific">Austrofundulus limnaeus</name>
    <name type="common">Annual killifish</name>
    <dbReference type="NCBI Taxonomy" id="52670"/>
    <lineage>
        <taxon>Eukaryota</taxon>
        <taxon>Metazoa</taxon>
        <taxon>Chordata</taxon>
        <taxon>Craniata</taxon>
        <taxon>Vertebrata</taxon>
        <taxon>Euteleostomi</taxon>
        <taxon>Actinopterygii</taxon>
        <taxon>Neopterygii</taxon>
        <taxon>Teleostei</taxon>
        <taxon>Neoteleostei</taxon>
        <taxon>Acanthomorphata</taxon>
        <taxon>Ovalentaria</taxon>
        <taxon>Atherinomorphae</taxon>
        <taxon>Cyprinodontiformes</taxon>
        <taxon>Rivulidae</taxon>
        <taxon>Austrofundulus</taxon>
    </lineage>
</organism>
<feature type="disulfide bond" evidence="11">
    <location>
        <begin position="236"/>
        <end position="263"/>
    </location>
</feature>
<evidence type="ECO:0000256" key="3">
    <source>
        <dbReference type="ARBA" id="ARBA00015713"/>
    </source>
</evidence>
<keyword evidence="6 11" id="KW-1015">Disulfide bond</keyword>